<evidence type="ECO:0000256" key="1">
    <source>
        <dbReference type="SAM" id="MobiDB-lite"/>
    </source>
</evidence>
<keyword evidence="2" id="KW-0808">Transferase</keyword>
<sequence>MGRSRVDNPVGGAGSGRPGAPPVSPPTLSTLGTDGLQSALAGEGVRLRVGPYRYAIRSPEPIVARGLALLYADFPLAPRDGFADFHVSFAPAGLRQRLRGQLDFMLDEHRPFGSVPRAQAYAFLEWGLNWCLSVTMNEYLKLHAAVVAKDGVALILPGLPGAGKSTLCAALALRGWRVLSDEHALIPPGRREVVPVYRPVSLKNDSIDIIRERGASALLGPLSRDTHKGSVAHLKADGHPDSHRPEPIAARFMVFPEYRAGAPLALRPKGRAESFLFAAHHSFNYSLMGEVGFEAMCHFVDGLDCFDLSYSALDAALERLDELVREVA</sequence>
<protein>
    <submittedName>
        <fullName evidence="2">HprK-related kinase A</fullName>
    </submittedName>
</protein>
<dbReference type="NCBIfam" id="TIGR04352">
    <property type="entry name" value="HprK_rel_A"/>
    <property type="match status" value="1"/>
</dbReference>
<dbReference type="InterPro" id="IPR027600">
    <property type="entry name" value="HprK-rel_A"/>
</dbReference>
<accession>A0A5C8ZPS9</accession>
<dbReference type="Proteomes" id="UP000321933">
    <property type="component" value="Unassembled WGS sequence"/>
</dbReference>
<dbReference type="SUPFAM" id="SSF53795">
    <property type="entry name" value="PEP carboxykinase-like"/>
    <property type="match status" value="1"/>
</dbReference>
<comment type="caution">
    <text evidence="2">The sequence shown here is derived from an EMBL/GenBank/DDBJ whole genome shotgun (WGS) entry which is preliminary data.</text>
</comment>
<organism evidence="2 3">
    <name type="scientific">Parahaliea aestuarii</name>
    <dbReference type="NCBI Taxonomy" id="1852021"/>
    <lineage>
        <taxon>Bacteria</taxon>
        <taxon>Pseudomonadati</taxon>
        <taxon>Pseudomonadota</taxon>
        <taxon>Gammaproteobacteria</taxon>
        <taxon>Cellvibrionales</taxon>
        <taxon>Halieaceae</taxon>
        <taxon>Parahaliea</taxon>
    </lineage>
</organism>
<dbReference type="GO" id="GO:0016301">
    <property type="term" value="F:kinase activity"/>
    <property type="evidence" value="ECO:0007669"/>
    <property type="project" value="UniProtKB-KW"/>
</dbReference>
<dbReference type="InterPro" id="IPR027417">
    <property type="entry name" value="P-loop_NTPase"/>
</dbReference>
<evidence type="ECO:0000313" key="2">
    <source>
        <dbReference type="EMBL" id="TXS89660.1"/>
    </source>
</evidence>
<dbReference type="EMBL" id="VRYZ01000008">
    <property type="protein sequence ID" value="TXS89660.1"/>
    <property type="molecule type" value="Genomic_DNA"/>
</dbReference>
<reference evidence="2 3" key="1">
    <citation type="submission" date="2019-08" db="EMBL/GenBank/DDBJ databases">
        <title>Parahaliea maris sp. nov., isolated from the surface seawater.</title>
        <authorList>
            <person name="Liu Y."/>
        </authorList>
    </citation>
    <scope>NUCLEOTIDE SEQUENCE [LARGE SCALE GENOMIC DNA]</scope>
    <source>
        <strain evidence="2 3">S2-26</strain>
    </source>
</reference>
<dbReference type="AlphaFoldDB" id="A0A5C8ZPS9"/>
<proteinExistence type="predicted"/>
<name>A0A5C8ZPS9_9GAMM</name>
<gene>
    <name evidence="2" type="ORF">FVW59_16735</name>
</gene>
<dbReference type="Gene3D" id="3.40.50.300">
    <property type="entry name" value="P-loop containing nucleotide triphosphate hydrolases"/>
    <property type="match status" value="1"/>
</dbReference>
<feature type="region of interest" description="Disordered" evidence="1">
    <location>
        <begin position="1"/>
        <end position="26"/>
    </location>
</feature>
<keyword evidence="3" id="KW-1185">Reference proteome</keyword>
<keyword evidence="2" id="KW-0418">Kinase</keyword>
<evidence type="ECO:0000313" key="3">
    <source>
        <dbReference type="Proteomes" id="UP000321933"/>
    </source>
</evidence>
<dbReference type="OrthoDB" id="4544211at2"/>